<dbReference type="PANTHER" id="PTHR33973:SF4">
    <property type="entry name" value="OS07G0153300 PROTEIN"/>
    <property type="match status" value="1"/>
</dbReference>
<evidence type="ECO:0000313" key="1">
    <source>
        <dbReference type="EMBL" id="GAC15890.1"/>
    </source>
</evidence>
<dbReference type="Pfam" id="PF07103">
    <property type="entry name" value="DUF1365"/>
    <property type="match status" value="1"/>
</dbReference>
<reference evidence="1 2" key="1">
    <citation type="journal article" date="2017" name="Antonie Van Leeuwenhoek">
        <title>Rhizobium rhizosphaerae sp. nov., a novel species isolated from rice rhizosphere.</title>
        <authorList>
            <person name="Zhao J.J."/>
            <person name="Zhang J."/>
            <person name="Zhang R.J."/>
            <person name="Zhang C.W."/>
            <person name="Yin H.Q."/>
            <person name="Zhang X.X."/>
        </authorList>
    </citation>
    <scope>NUCLEOTIDE SEQUENCE [LARGE SCALE GENOMIC DNA]</scope>
    <source>
        <strain evidence="1 2">E3</strain>
    </source>
</reference>
<organism evidence="1 2">
    <name type="scientific">Aliiglaciecola lipolytica E3</name>
    <dbReference type="NCBI Taxonomy" id="1127673"/>
    <lineage>
        <taxon>Bacteria</taxon>
        <taxon>Pseudomonadati</taxon>
        <taxon>Pseudomonadota</taxon>
        <taxon>Gammaproteobacteria</taxon>
        <taxon>Alteromonadales</taxon>
        <taxon>Alteromonadaceae</taxon>
        <taxon>Aliiglaciecola</taxon>
    </lineage>
</organism>
<dbReference type="PANTHER" id="PTHR33973">
    <property type="entry name" value="OS07G0153300 PROTEIN"/>
    <property type="match status" value="1"/>
</dbReference>
<protein>
    <recommendedName>
        <fullName evidence="3">Plasmid partition ParA protein</fullName>
    </recommendedName>
</protein>
<name>K6YXC9_9ALTE</name>
<dbReference type="OrthoDB" id="9778801at2"/>
<dbReference type="STRING" id="1127673.GLIP_3276"/>
<comment type="caution">
    <text evidence="1">The sequence shown here is derived from an EMBL/GenBank/DDBJ whole genome shotgun (WGS) entry which is preliminary data.</text>
</comment>
<dbReference type="InterPro" id="IPR010775">
    <property type="entry name" value="DUF1365"/>
</dbReference>
<gene>
    <name evidence="1" type="ORF">GLIP_3276</name>
</gene>
<dbReference type="eggNOG" id="COG3496">
    <property type="taxonomic scope" value="Bacteria"/>
</dbReference>
<sequence>MNSALYTGKVFHARHFPKKHAFDYRIFLFWLDLDEIEEVCAQVKGISKNRLSPIRFKRADYLGDEHQDLKTSVLQRMSELAEKPLTGKVFLLGQLRTFGLYFSPVNFYYLQQSDGHFSHLLAEVSNTPWNQRHHYLVDLSEQNSCEKAFHVSPFNPIDMQYQWNIKQPDSRLALTLSCIKKQKHFEASLQLIRQPLNSKHLFRVLLSIPSMTIKTLVGIYWQALKLFIKGVPFYGHPGNKDKKADVK</sequence>
<dbReference type="EMBL" id="BAEN01000064">
    <property type="protein sequence ID" value="GAC15890.1"/>
    <property type="molecule type" value="Genomic_DNA"/>
</dbReference>
<evidence type="ECO:0000313" key="2">
    <source>
        <dbReference type="Proteomes" id="UP000006334"/>
    </source>
</evidence>
<proteinExistence type="predicted"/>
<dbReference type="Proteomes" id="UP000006334">
    <property type="component" value="Unassembled WGS sequence"/>
</dbReference>
<keyword evidence="2" id="KW-1185">Reference proteome</keyword>
<evidence type="ECO:0008006" key="3">
    <source>
        <dbReference type="Google" id="ProtNLM"/>
    </source>
</evidence>
<dbReference type="RefSeq" id="WP_008845694.1">
    <property type="nucleotide sequence ID" value="NZ_BAEN01000064.1"/>
</dbReference>
<accession>K6YXC9</accession>
<dbReference type="AlphaFoldDB" id="K6YXC9"/>